<evidence type="ECO:0008006" key="4">
    <source>
        <dbReference type="Google" id="ProtNLM"/>
    </source>
</evidence>
<evidence type="ECO:0000256" key="1">
    <source>
        <dbReference type="SAM" id="MobiDB-lite"/>
    </source>
</evidence>
<keyword evidence="2" id="KW-0732">Signal</keyword>
<feature type="compositionally biased region" description="Low complexity" evidence="1">
    <location>
        <begin position="50"/>
        <end position="64"/>
    </location>
</feature>
<feature type="region of interest" description="Disordered" evidence="1">
    <location>
        <begin position="283"/>
        <end position="306"/>
    </location>
</feature>
<name>A0AAU7DFU4_9BACT</name>
<protein>
    <recommendedName>
        <fullName evidence="4">TrbI/VirB10 family protein</fullName>
    </recommendedName>
</protein>
<sequence length="306" mass="30847">MRLGSTTAILAVFSAAAMPLCVPGALLAQTPSPTASVPAATSEHAANSQAAADPSEHPAAAANAGSPTVIKRTYTVPAGTKVLLQLRSSVNTKSARPGDGVYLASAFPVVVGNRVMIPSGVFVQGTVDRVVRAGHVRGKAQLDMHFTSIIFPNGSVVEIPGMVSGIPGASKQDVKDGEGTIEQDKDKTRNAAKTAEIALPTGATVGSIAGLGAGHPIAGSFEGLGAGLAAVGIVSLFTRGADVNIEVGSQVEMVLQRPLILEEENLAEGTLPGASPAMVPTPGQPKPMQKPGHTQVFCPPGSLGCS</sequence>
<feature type="chain" id="PRO_5043425495" description="TrbI/VirB10 family protein" evidence="2">
    <location>
        <begin position="29"/>
        <end position="306"/>
    </location>
</feature>
<gene>
    <name evidence="3" type="ORF">P8935_16760</name>
</gene>
<feature type="signal peptide" evidence="2">
    <location>
        <begin position="1"/>
        <end position="28"/>
    </location>
</feature>
<dbReference type="AlphaFoldDB" id="A0AAU7DFU4"/>
<dbReference type="RefSeq" id="WP_348261442.1">
    <property type="nucleotide sequence ID" value="NZ_CP121196.1"/>
</dbReference>
<reference evidence="3" key="1">
    <citation type="submission" date="2023-03" db="EMBL/GenBank/DDBJ databases">
        <title>Edaphobacter sp.</title>
        <authorList>
            <person name="Huber K.J."/>
            <person name="Papendorf J."/>
            <person name="Pilke C."/>
            <person name="Bunk B."/>
            <person name="Sproeer C."/>
            <person name="Pester M."/>
        </authorList>
    </citation>
    <scope>NUCLEOTIDE SEQUENCE</scope>
    <source>
        <strain evidence="3">DSM 110680</strain>
    </source>
</reference>
<organism evidence="3">
    <name type="scientific">Telmatobacter sp. DSM 110680</name>
    <dbReference type="NCBI Taxonomy" id="3036704"/>
    <lineage>
        <taxon>Bacteria</taxon>
        <taxon>Pseudomonadati</taxon>
        <taxon>Acidobacteriota</taxon>
        <taxon>Terriglobia</taxon>
        <taxon>Terriglobales</taxon>
        <taxon>Acidobacteriaceae</taxon>
        <taxon>Telmatobacter</taxon>
    </lineage>
</organism>
<accession>A0AAU7DFU4</accession>
<dbReference type="EMBL" id="CP121196">
    <property type="protein sequence ID" value="XBH16215.1"/>
    <property type="molecule type" value="Genomic_DNA"/>
</dbReference>
<evidence type="ECO:0000256" key="2">
    <source>
        <dbReference type="SAM" id="SignalP"/>
    </source>
</evidence>
<feature type="region of interest" description="Disordered" evidence="1">
    <location>
        <begin position="32"/>
        <end position="65"/>
    </location>
</feature>
<proteinExistence type="predicted"/>
<evidence type="ECO:0000313" key="3">
    <source>
        <dbReference type="EMBL" id="XBH16215.1"/>
    </source>
</evidence>